<dbReference type="OrthoDB" id="6106414at2"/>
<sequence length="63" mass="6714">MKNSTLKAATIALFSGLFIMGCEDNSAEDAGERIDEAITDTQNAVEDACEEVKEGVNAEETNC</sequence>
<comment type="caution">
    <text evidence="1">The sequence shown here is derived from an EMBL/GenBank/DDBJ whole genome shotgun (WGS) entry which is preliminary data.</text>
</comment>
<proteinExistence type="predicted"/>
<keyword evidence="4" id="KW-1185">Reference proteome</keyword>
<dbReference type="Proteomes" id="UP001377972">
    <property type="component" value="Unassembled WGS sequence"/>
</dbReference>
<dbReference type="AlphaFoldDB" id="A0A0P7DVH2"/>
<evidence type="ECO:0000313" key="3">
    <source>
        <dbReference type="Proteomes" id="UP000050378"/>
    </source>
</evidence>
<evidence type="ECO:0000313" key="1">
    <source>
        <dbReference type="EMBL" id="KPM85530.1"/>
    </source>
</evidence>
<organism evidence="1 3">
    <name type="scientific">Pseudoalteromonas lipolytica</name>
    <dbReference type="NCBI Taxonomy" id="570156"/>
    <lineage>
        <taxon>Bacteria</taxon>
        <taxon>Pseudomonadati</taxon>
        <taxon>Pseudomonadota</taxon>
        <taxon>Gammaproteobacteria</taxon>
        <taxon>Alteromonadales</taxon>
        <taxon>Pseudoalteromonadaceae</taxon>
        <taxon>Pseudoalteromonas</taxon>
    </lineage>
</organism>
<reference evidence="1 3" key="1">
    <citation type="submission" date="2015-09" db="EMBL/GenBank/DDBJ databases">
        <title>Draft Genome Sequence of Pseudoalteromonas lipolytica UCD-48B.</title>
        <authorList>
            <person name="Krusor M."/>
            <person name="Coil D.A."/>
            <person name="Lang J.M."/>
            <person name="Eisen J.A."/>
            <person name="Alexiev A."/>
        </authorList>
    </citation>
    <scope>NUCLEOTIDE SEQUENCE [LARGE SCALE GENOMIC DNA]</scope>
    <source>
        <strain evidence="1 3">UCD-48B</strain>
    </source>
</reference>
<dbReference type="EMBL" id="JAQPZS010000026">
    <property type="protein sequence ID" value="MEJ6498252.1"/>
    <property type="molecule type" value="Genomic_DNA"/>
</dbReference>
<accession>A0A0P7DVH2</accession>
<dbReference type="RefSeq" id="WP_054551284.1">
    <property type="nucleotide sequence ID" value="NZ_JAQPZS010000026.1"/>
</dbReference>
<gene>
    <name evidence="1" type="ORF">AOG27_01730</name>
    <name evidence="2" type="ORF">PQI24_19630</name>
</gene>
<name>A0A0P7DVH2_9GAMM</name>
<evidence type="ECO:0000313" key="2">
    <source>
        <dbReference type="EMBL" id="MEJ6498252.1"/>
    </source>
</evidence>
<evidence type="ECO:0000313" key="4">
    <source>
        <dbReference type="Proteomes" id="UP001377972"/>
    </source>
</evidence>
<protein>
    <submittedName>
        <fullName evidence="1">Uncharacterized protein</fullName>
    </submittedName>
</protein>
<dbReference type="EMBL" id="LJTC01000001">
    <property type="protein sequence ID" value="KPM85530.1"/>
    <property type="molecule type" value="Genomic_DNA"/>
</dbReference>
<dbReference type="PROSITE" id="PS51257">
    <property type="entry name" value="PROKAR_LIPOPROTEIN"/>
    <property type="match status" value="1"/>
</dbReference>
<dbReference type="Proteomes" id="UP000050378">
    <property type="component" value="Unassembled WGS sequence"/>
</dbReference>
<dbReference type="STRING" id="570156.AOG27_01730"/>
<dbReference type="PATRIC" id="fig|570156.3.peg.342"/>
<reference evidence="2 4" key="2">
    <citation type="submission" date="2023-01" db="EMBL/GenBank/DDBJ databases">
        <title>Trichodesmium-associated heterotrophic epibiont bacteria.</title>
        <authorList>
            <person name="Cleveland C.S."/>
            <person name="Webb E.A."/>
        </authorList>
    </citation>
    <scope>NUCLEOTIDE SEQUENCE [LARGE SCALE GENOMIC DNA]</scope>
    <source>
        <strain evidence="2 4">USCH2</strain>
    </source>
</reference>
<dbReference type="GeneID" id="29844669"/>